<dbReference type="InterPro" id="IPR000890">
    <property type="entry name" value="Aliphatic_acid_kin_short-chain"/>
</dbReference>
<keyword evidence="4" id="KW-0067">ATP-binding</keyword>
<dbReference type="PRINTS" id="PR00471">
    <property type="entry name" value="ACETATEKNASE"/>
</dbReference>
<proteinExistence type="predicted"/>
<dbReference type="Pfam" id="PF00871">
    <property type="entry name" value="Acetate_kinase"/>
    <property type="match status" value="1"/>
</dbReference>
<evidence type="ECO:0000256" key="3">
    <source>
        <dbReference type="ARBA" id="ARBA00022777"/>
    </source>
</evidence>
<reference evidence="5" key="1">
    <citation type="submission" date="2023-03" db="EMBL/GenBank/DDBJ databases">
        <title>Emydomyces testavorans Genome Sequence.</title>
        <authorList>
            <person name="Hoyer L."/>
        </authorList>
    </citation>
    <scope>NUCLEOTIDE SEQUENCE</scope>
    <source>
        <strain evidence="5">16-2883</strain>
    </source>
</reference>
<evidence type="ECO:0000256" key="2">
    <source>
        <dbReference type="ARBA" id="ARBA00022741"/>
    </source>
</evidence>
<dbReference type="GO" id="GO:0005524">
    <property type="term" value="F:ATP binding"/>
    <property type="evidence" value="ECO:0007669"/>
    <property type="project" value="UniProtKB-KW"/>
</dbReference>
<dbReference type="AlphaFoldDB" id="A0AAF0IG38"/>
<evidence type="ECO:0000313" key="5">
    <source>
        <dbReference type="EMBL" id="WEW55228.1"/>
    </source>
</evidence>
<sequence>MGLTPLAGLPGATRSGDIDPTLVFHYTSEACKLSSSSTKDMRLTQAEEILNKKAGWKALTGTTDFSKIATERPESDMHKLAFDIFVDRIIGFVGNYFVKLDGEVDAIVFAGGIGEKSELLRRAVAEKCRCLGLSLNQQANSKGVADDSPIVIDISENPGQAPAVLVCQTNEEV</sequence>
<accession>A0AAF0IG38</accession>
<dbReference type="GO" id="GO:0008776">
    <property type="term" value="F:acetate kinase activity"/>
    <property type="evidence" value="ECO:0007669"/>
    <property type="project" value="UniProtKB-EC"/>
</dbReference>
<dbReference type="InterPro" id="IPR043129">
    <property type="entry name" value="ATPase_NBD"/>
</dbReference>
<evidence type="ECO:0000313" key="6">
    <source>
        <dbReference type="Proteomes" id="UP001219355"/>
    </source>
</evidence>
<dbReference type="Proteomes" id="UP001219355">
    <property type="component" value="Chromosome 1"/>
</dbReference>
<keyword evidence="3 5" id="KW-0418">Kinase</keyword>
<keyword evidence="2" id="KW-0547">Nucleotide-binding</keyword>
<dbReference type="EC" id="2.7.2.1" evidence="5"/>
<dbReference type="Gene3D" id="3.30.420.40">
    <property type="match status" value="1"/>
</dbReference>
<name>A0AAF0IG38_9EURO</name>
<evidence type="ECO:0000256" key="1">
    <source>
        <dbReference type="ARBA" id="ARBA00022679"/>
    </source>
</evidence>
<organism evidence="5 6">
    <name type="scientific">Emydomyces testavorans</name>
    <dbReference type="NCBI Taxonomy" id="2070801"/>
    <lineage>
        <taxon>Eukaryota</taxon>
        <taxon>Fungi</taxon>
        <taxon>Dikarya</taxon>
        <taxon>Ascomycota</taxon>
        <taxon>Pezizomycotina</taxon>
        <taxon>Eurotiomycetes</taxon>
        <taxon>Eurotiomycetidae</taxon>
        <taxon>Onygenales</taxon>
        <taxon>Nannizziopsiaceae</taxon>
        <taxon>Emydomyces</taxon>
    </lineage>
</organism>
<dbReference type="PANTHER" id="PTHR21060:SF15">
    <property type="entry name" value="ACETATE KINASE-RELATED"/>
    <property type="match status" value="1"/>
</dbReference>
<keyword evidence="1 5" id="KW-0808">Transferase</keyword>
<dbReference type="PANTHER" id="PTHR21060">
    <property type="entry name" value="ACETATE KINASE"/>
    <property type="match status" value="1"/>
</dbReference>
<dbReference type="SUPFAM" id="SSF53067">
    <property type="entry name" value="Actin-like ATPase domain"/>
    <property type="match status" value="1"/>
</dbReference>
<gene>
    <name evidence="5" type="ORF">PRK78_000657</name>
</gene>
<dbReference type="GO" id="GO:0006083">
    <property type="term" value="P:acetate metabolic process"/>
    <property type="evidence" value="ECO:0007669"/>
    <property type="project" value="TreeGrafter"/>
</dbReference>
<protein>
    <submittedName>
        <fullName evidence="5">Acetate kinase</fullName>
        <ecNumber evidence="5">2.7.2.1</ecNumber>
    </submittedName>
</protein>
<dbReference type="EMBL" id="CP120627">
    <property type="protein sequence ID" value="WEW55228.1"/>
    <property type="molecule type" value="Genomic_DNA"/>
</dbReference>
<keyword evidence="6" id="KW-1185">Reference proteome</keyword>
<evidence type="ECO:0000256" key="4">
    <source>
        <dbReference type="ARBA" id="ARBA00022840"/>
    </source>
</evidence>